<dbReference type="EMBL" id="KV426000">
    <property type="protein sequence ID" value="KZV92895.1"/>
    <property type="molecule type" value="Genomic_DNA"/>
</dbReference>
<dbReference type="CDD" id="cd18140">
    <property type="entry name" value="HLD_clamp_RFC"/>
    <property type="match status" value="1"/>
</dbReference>
<dbReference type="SUPFAM" id="SSF52540">
    <property type="entry name" value="P-loop containing nucleoside triphosphate hydrolases"/>
    <property type="match status" value="1"/>
</dbReference>
<dbReference type="InterPro" id="IPR047854">
    <property type="entry name" value="RFC_lid"/>
</dbReference>
<dbReference type="Gene3D" id="1.10.8.60">
    <property type="match status" value="1"/>
</dbReference>
<dbReference type="InParanoid" id="A0A165I4S2"/>
<dbReference type="Pfam" id="PF00004">
    <property type="entry name" value="AAA"/>
    <property type="match status" value="1"/>
</dbReference>
<evidence type="ECO:0000313" key="11">
    <source>
        <dbReference type="Proteomes" id="UP000077266"/>
    </source>
</evidence>
<protein>
    <submittedName>
        <fullName evidence="10">p-loop containing nucleoside triphosphate hydrolase protein</fullName>
    </submittedName>
</protein>
<dbReference type="GO" id="GO:0005524">
    <property type="term" value="F:ATP binding"/>
    <property type="evidence" value="ECO:0007669"/>
    <property type="project" value="UniProtKB-KW"/>
</dbReference>
<feature type="non-terminal residue" evidence="10">
    <location>
        <position position="1"/>
    </location>
</feature>
<keyword evidence="11" id="KW-1185">Reference proteome</keyword>
<dbReference type="InterPro" id="IPR003593">
    <property type="entry name" value="AAA+_ATPase"/>
</dbReference>
<dbReference type="GO" id="GO:0016887">
    <property type="term" value="F:ATP hydrolysis activity"/>
    <property type="evidence" value="ECO:0007669"/>
    <property type="project" value="InterPro"/>
</dbReference>
<evidence type="ECO:0000256" key="8">
    <source>
        <dbReference type="ARBA" id="ARBA00043975"/>
    </source>
</evidence>
<keyword evidence="7" id="KW-0131">Cell cycle</keyword>
<keyword evidence="2" id="KW-0235">DNA replication</keyword>
<evidence type="ECO:0000256" key="3">
    <source>
        <dbReference type="ARBA" id="ARBA00022741"/>
    </source>
</evidence>
<reference evidence="10 11" key="1">
    <citation type="journal article" date="2016" name="Mol. Biol. Evol.">
        <title>Comparative Genomics of Early-Diverging Mushroom-Forming Fungi Provides Insights into the Origins of Lignocellulose Decay Capabilities.</title>
        <authorList>
            <person name="Nagy L.G."/>
            <person name="Riley R."/>
            <person name="Tritt A."/>
            <person name="Adam C."/>
            <person name="Daum C."/>
            <person name="Floudas D."/>
            <person name="Sun H."/>
            <person name="Yadav J.S."/>
            <person name="Pangilinan J."/>
            <person name="Larsson K.H."/>
            <person name="Matsuura K."/>
            <person name="Barry K."/>
            <person name="Labutti K."/>
            <person name="Kuo R."/>
            <person name="Ohm R.A."/>
            <person name="Bhattacharya S.S."/>
            <person name="Shirouzu T."/>
            <person name="Yoshinaga Y."/>
            <person name="Martin F.M."/>
            <person name="Grigoriev I.V."/>
            <person name="Hibbett D.S."/>
        </authorList>
    </citation>
    <scope>NUCLEOTIDE SEQUENCE [LARGE SCALE GENOMIC DNA]</scope>
    <source>
        <strain evidence="10 11">HHB12029</strain>
    </source>
</reference>
<keyword evidence="4" id="KW-0067">ATP-binding</keyword>
<comment type="subcellular location">
    <subcellularLocation>
        <location evidence="1">Nucleus</location>
    </subcellularLocation>
</comment>
<keyword evidence="5" id="KW-0238">DNA-binding</keyword>
<dbReference type="SMART" id="SM00382">
    <property type="entry name" value="AAA"/>
    <property type="match status" value="1"/>
</dbReference>
<evidence type="ECO:0000256" key="2">
    <source>
        <dbReference type="ARBA" id="ARBA00022705"/>
    </source>
</evidence>
<proteinExistence type="inferred from homology"/>
<evidence type="ECO:0000313" key="10">
    <source>
        <dbReference type="EMBL" id="KZV92895.1"/>
    </source>
</evidence>
<dbReference type="OrthoDB" id="2195431at2759"/>
<dbReference type="GO" id="GO:0006260">
    <property type="term" value="P:DNA replication"/>
    <property type="evidence" value="ECO:0007669"/>
    <property type="project" value="UniProtKB-KW"/>
</dbReference>
<dbReference type="PANTHER" id="PTHR46765">
    <property type="entry name" value="P-LOOP CONTAINING NUCLEOSIDE TRIPHOSPHATE HYDROLASES SUPERFAMILY PROTEIN"/>
    <property type="match status" value="1"/>
</dbReference>
<evidence type="ECO:0000256" key="5">
    <source>
        <dbReference type="ARBA" id="ARBA00023125"/>
    </source>
</evidence>
<dbReference type="PANTHER" id="PTHR46765:SF1">
    <property type="entry name" value="P-LOOP CONTAINING NUCLEOSIDE TRIPHOSPHATE HYDROLASES SUPERFAMILY PROTEIN"/>
    <property type="match status" value="1"/>
</dbReference>
<dbReference type="GO" id="GO:0005634">
    <property type="term" value="C:nucleus"/>
    <property type="evidence" value="ECO:0007669"/>
    <property type="project" value="UniProtKB-SubCell"/>
</dbReference>
<feature type="domain" description="AAA+ ATPase" evidence="9">
    <location>
        <begin position="106"/>
        <end position="257"/>
    </location>
</feature>
<organism evidence="10 11">
    <name type="scientific">Exidia glandulosa HHB12029</name>
    <dbReference type="NCBI Taxonomy" id="1314781"/>
    <lineage>
        <taxon>Eukaryota</taxon>
        <taxon>Fungi</taxon>
        <taxon>Dikarya</taxon>
        <taxon>Basidiomycota</taxon>
        <taxon>Agaricomycotina</taxon>
        <taxon>Agaricomycetes</taxon>
        <taxon>Auriculariales</taxon>
        <taxon>Exidiaceae</taxon>
        <taxon>Exidia</taxon>
    </lineage>
</organism>
<evidence type="ECO:0000256" key="1">
    <source>
        <dbReference type="ARBA" id="ARBA00004123"/>
    </source>
</evidence>
<evidence type="ECO:0000259" key="9">
    <source>
        <dbReference type="SMART" id="SM00382"/>
    </source>
</evidence>
<keyword evidence="6" id="KW-0539">Nucleus</keyword>
<dbReference type="Gene3D" id="3.40.50.300">
    <property type="entry name" value="P-loop containing nucleotide triphosphate hydrolases"/>
    <property type="match status" value="1"/>
</dbReference>
<dbReference type="AlphaFoldDB" id="A0A165I4S2"/>
<name>A0A165I4S2_EXIGL</name>
<comment type="similarity">
    <text evidence="8">Belongs to the activator 1 small subunits family. CTF18 subfamily.</text>
</comment>
<dbReference type="FunCoup" id="A0A165I4S2">
    <property type="interactions" value="670"/>
</dbReference>
<dbReference type="STRING" id="1314781.A0A165I4S2"/>
<dbReference type="CDD" id="cd00009">
    <property type="entry name" value="AAA"/>
    <property type="match status" value="1"/>
</dbReference>
<dbReference type="Proteomes" id="UP000077266">
    <property type="component" value="Unassembled WGS sequence"/>
</dbReference>
<evidence type="ECO:0000256" key="6">
    <source>
        <dbReference type="ARBA" id="ARBA00023242"/>
    </source>
</evidence>
<keyword evidence="10" id="KW-0378">Hydrolase</keyword>
<dbReference type="GO" id="GO:0003677">
    <property type="term" value="F:DNA binding"/>
    <property type="evidence" value="ECO:0007669"/>
    <property type="project" value="UniProtKB-KW"/>
</dbReference>
<keyword evidence="3" id="KW-0547">Nucleotide-binding</keyword>
<evidence type="ECO:0000256" key="7">
    <source>
        <dbReference type="ARBA" id="ARBA00023306"/>
    </source>
</evidence>
<sequence length="671" mass="75822">NLLDVPIYRIIDEVNAESEAKQAEAYVTCHVDPATTRPRQPEETLWVDRYRPKRFTDLLGDERVHRETMAWVKEWDYCVFGTNKRRKRARDEMEGETYTDELQRPRERILLLSGPPGLGKTTLAHVVARQAGYDVMEINASDARTGQVIDDRVRPALESGSAVGSKRPVLVIIDEIDGATGAGDNVQRYHRHTFLCVLTGGLIGRKKEQGGARPLRRPIICICNDLYAASLAKLRPQARIIRFHKPADVHLVKRLRDICEREGLRPDTRALSTLVGVAQGDMRGCLNTLQFIKAKNQDLSETVVRAATTGMKEADIAFTAVLNNLFTPMSKRRVKELGLREDEETRYVSRLSREVEATGALDKVYNGCFEHYITLRLQDANLERHQKAAEWLCAYDIMSGTMKSEREYAVLPYLPYMAVPFFPLFNERGAPKVERPKADWEHFVKTKQNEEIYKSLNREGRAPEYRHLLSNGILQLEFAPLINRIISPPLRPVNSQVIRPEEKKLLARLVDVMVALDLRFVQEKSEDGNLVYRLDPPIDVFVTYDGKRASDINVSRYAVRHLVASEIDEKAIHRQAEASEATKRHTFTQPYADDDAAGGRLIAGVANKRIRVAPVAKPGPVDFFGRPIVVSATKSRKAAAAPVVKKFKVTYKFHEGNSSAVRKPVKVASLL</sequence>
<evidence type="ECO:0000256" key="4">
    <source>
        <dbReference type="ARBA" id="ARBA00022840"/>
    </source>
</evidence>
<gene>
    <name evidence="10" type="ORF">EXIGLDRAFT_613824</name>
</gene>
<dbReference type="InterPro" id="IPR003959">
    <property type="entry name" value="ATPase_AAA_core"/>
</dbReference>
<dbReference type="InterPro" id="IPR027417">
    <property type="entry name" value="P-loop_NTPase"/>
</dbReference>
<accession>A0A165I4S2</accession>
<dbReference type="InterPro" id="IPR053016">
    <property type="entry name" value="CTF18-RFC_complex"/>
</dbReference>